<protein>
    <submittedName>
        <fullName evidence="3">Uncharacterized protein</fullName>
    </submittedName>
</protein>
<keyword evidence="2" id="KW-1133">Transmembrane helix</keyword>
<name>A0A6A6II11_9PLEO</name>
<feature type="compositionally biased region" description="Basic and acidic residues" evidence="1">
    <location>
        <begin position="109"/>
        <end position="138"/>
    </location>
</feature>
<feature type="transmembrane region" description="Helical" evidence="2">
    <location>
        <begin position="30"/>
        <end position="53"/>
    </location>
</feature>
<dbReference type="EMBL" id="ML987194">
    <property type="protein sequence ID" value="KAF2250214.1"/>
    <property type="molecule type" value="Genomic_DNA"/>
</dbReference>
<evidence type="ECO:0000256" key="1">
    <source>
        <dbReference type="SAM" id="MobiDB-lite"/>
    </source>
</evidence>
<accession>A0A6A6II11</accession>
<gene>
    <name evidence="3" type="ORF">BU26DRAFT_564091</name>
</gene>
<dbReference type="RefSeq" id="XP_033685218.1">
    <property type="nucleotide sequence ID" value="XM_033833250.1"/>
</dbReference>
<sequence length="138" mass="15526">MPVLPKTNTTYTASRQTNPMPEADEPRLQAVLFNILTVVLAAASLVVACCHYMHQRKGSRRKELERAMHRASELQTDNCQERTRVETVSSNDTDTLVLREEEAEEVELEDVRTGRRDAFGKEGGGIDHEKESQGGRQT</sequence>
<reference evidence="3" key="1">
    <citation type="journal article" date="2020" name="Stud. Mycol.">
        <title>101 Dothideomycetes genomes: a test case for predicting lifestyles and emergence of pathogens.</title>
        <authorList>
            <person name="Haridas S."/>
            <person name="Albert R."/>
            <person name="Binder M."/>
            <person name="Bloem J."/>
            <person name="Labutti K."/>
            <person name="Salamov A."/>
            <person name="Andreopoulos B."/>
            <person name="Baker S."/>
            <person name="Barry K."/>
            <person name="Bills G."/>
            <person name="Bluhm B."/>
            <person name="Cannon C."/>
            <person name="Castanera R."/>
            <person name="Culley D."/>
            <person name="Daum C."/>
            <person name="Ezra D."/>
            <person name="Gonzalez J."/>
            <person name="Henrissat B."/>
            <person name="Kuo A."/>
            <person name="Liang C."/>
            <person name="Lipzen A."/>
            <person name="Lutzoni F."/>
            <person name="Magnuson J."/>
            <person name="Mondo S."/>
            <person name="Nolan M."/>
            <person name="Ohm R."/>
            <person name="Pangilinan J."/>
            <person name="Park H.-J."/>
            <person name="Ramirez L."/>
            <person name="Alfaro M."/>
            <person name="Sun H."/>
            <person name="Tritt A."/>
            <person name="Yoshinaga Y."/>
            <person name="Zwiers L.-H."/>
            <person name="Turgeon B."/>
            <person name="Goodwin S."/>
            <person name="Spatafora J."/>
            <person name="Crous P."/>
            <person name="Grigoriev I."/>
        </authorList>
    </citation>
    <scope>NUCLEOTIDE SEQUENCE</scope>
    <source>
        <strain evidence="3">CBS 122368</strain>
    </source>
</reference>
<keyword evidence="4" id="KW-1185">Reference proteome</keyword>
<dbReference type="AlphaFoldDB" id="A0A6A6II11"/>
<feature type="compositionally biased region" description="Polar residues" evidence="1">
    <location>
        <begin position="1"/>
        <end position="19"/>
    </location>
</feature>
<evidence type="ECO:0000256" key="2">
    <source>
        <dbReference type="SAM" id="Phobius"/>
    </source>
</evidence>
<feature type="region of interest" description="Disordered" evidence="1">
    <location>
        <begin position="1"/>
        <end position="22"/>
    </location>
</feature>
<evidence type="ECO:0000313" key="3">
    <source>
        <dbReference type="EMBL" id="KAF2250214.1"/>
    </source>
</evidence>
<keyword evidence="2" id="KW-0472">Membrane</keyword>
<evidence type="ECO:0000313" key="4">
    <source>
        <dbReference type="Proteomes" id="UP000800094"/>
    </source>
</evidence>
<feature type="region of interest" description="Disordered" evidence="1">
    <location>
        <begin position="102"/>
        <end position="138"/>
    </location>
</feature>
<keyword evidence="2" id="KW-0812">Transmembrane</keyword>
<dbReference type="Proteomes" id="UP000800094">
    <property type="component" value="Unassembled WGS sequence"/>
</dbReference>
<dbReference type="GeneID" id="54586580"/>
<proteinExistence type="predicted"/>
<organism evidence="3 4">
    <name type="scientific">Trematosphaeria pertusa</name>
    <dbReference type="NCBI Taxonomy" id="390896"/>
    <lineage>
        <taxon>Eukaryota</taxon>
        <taxon>Fungi</taxon>
        <taxon>Dikarya</taxon>
        <taxon>Ascomycota</taxon>
        <taxon>Pezizomycotina</taxon>
        <taxon>Dothideomycetes</taxon>
        <taxon>Pleosporomycetidae</taxon>
        <taxon>Pleosporales</taxon>
        <taxon>Massarineae</taxon>
        <taxon>Trematosphaeriaceae</taxon>
        <taxon>Trematosphaeria</taxon>
    </lineage>
</organism>